<dbReference type="InterPro" id="IPR019775">
    <property type="entry name" value="WD40_repeat_CS"/>
</dbReference>
<reference evidence="5" key="1">
    <citation type="submission" date="2021-08" db="EMBL/GenBank/DDBJ databases">
        <title>WGS assembly of Ceratopteris richardii.</title>
        <authorList>
            <person name="Marchant D.B."/>
            <person name="Chen G."/>
            <person name="Jenkins J."/>
            <person name="Shu S."/>
            <person name="Leebens-Mack J."/>
            <person name="Grimwood J."/>
            <person name="Schmutz J."/>
            <person name="Soltis P."/>
            <person name="Soltis D."/>
            <person name="Chen Z.-H."/>
        </authorList>
    </citation>
    <scope>NUCLEOTIDE SEQUENCE</scope>
    <source>
        <strain evidence="5">Whitten #5841</strain>
        <tissue evidence="5">Leaf</tissue>
    </source>
</reference>
<dbReference type="AlphaFoldDB" id="A0A8T2Q895"/>
<evidence type="ECO:0000256" key="3">
    <source>
        <dbReference type="PROSITE-ProRule" id="PRU00221"/>
    </source>
</evidence>
<keyword evidence="1 3" id="KW-0853">WD repeat</keyword>
<dbReference type="PANTHER" id="PTHR14604">
    <property type="entry name" value="WD40 REPEAT PF20"/>
    <property type="match status" value="1"/>
</dbReference>
<keyword evidence="6" id="KW-1185">Reference proteome</keyword>
<dbReference type="InterPro" id="IPR015943">
    <property type="entry name" value="WD40/YVTN_repeat-like_dom_sf"/>
</dbReference>
<dbReference type="Proteomes" id="UP000825935">
    <property type="component" value="Chromosome 37"/>
</dbReference>
<dbReference type="InterPro" id="IPR001680">
    <property type="entry name" value="WD40_rpt"/>
</dbReference>
<feature type="compositionally biased region" description="Acidic residues" evidence="4">
    <location>
        <begin position="1"/>
        <end position="15"/>
    </location>
</feature>
<dbReference type="CDD" id="cd00200">
    <property type="entry name" value="WD40"/>
    <property type="match status" value="1"/>
</dbReference>
<evidence type="ECO:0000313" key="5">
    <source>
        <dbReference type="EMBL" id="KAH7279858.1"/>
    </source>
</evidence>
<feature type="repeat" description="WD" evidence="3">
    <location>
        <begin position="298"/>
        <end position="339"/>
    </location>
</feature>
<keyword evidence="2" id="KW-0677">Repeat</keyword>
<feature type="repeat" description="WD" evidence="3">
    <location>
        <begin position="551"/>
        <end position="583"/>
    </location>
</feature>
<dbReference type="SUPFAM" id="SSF50978">
    <property type="entry name" value="WD40 repeat-like"/>
    <property type="match status" value="1"/>
</dbReference>
<dbReference type="PROSITE" id="PS50294">
    <property type="entry name" value="WD_REPEATS_REGION"/>
    <property type="match status" value="5"/>
</dbReference>
<feature type="region of interest" description="Disordered" evidence="4">
    <location>
        <begin position="233"/>
        <end position="265"/>
    </location>
</feature>
<feature type="region of interest" description="Disordered" evidence="4">
    <location>
        <begin position="1"/>
        <end position="32"/>
    </location>
</feature>
<name>A0A8T2Q895_CERRI</name>
<feature type="compositionally biased region" description="Basic and acidic residues" evidence="4">
    <location>
        <begin position="238"/>
        <end position="265"/>
    </location>
</feature>
<dbReference type="PROSITE" id="PS00678">
    <property type="entry name" value="WD_REPEATS_1"/>
    <property type="match status" value="2"/>
</dbReference>
<feature type="repeat" description="WD" evidence="3">
    <location>
        <begin position="382"/>
        <end position="423"/>
    </location>
</feature>
<dbReference type="Pfam" id="PF00400">
    <property type="entry name" value="WD40"/>
    <property type="match status" value="6"/>
</dbReference>
<dbReference type="InterPro" id="IPR020472">
    <property type="entry name" value="WD40_PAC1"/>
</dbReference>
<feature type="repeat" description="WD" evidence="3">
    <location>
        <begin position="466"/>
        <end position="507"/>
    </location>
</feature>
<dbReference type="SMART" id="SM00320">
    <property type="entry name" value="WD40"/>
    <property type="match status" value="7"/>
</dbReference>
<feature type="repeat" description="WD" evidence="3">
    <location>
        <begin position="424"/>
        <end position="465"/>
    </location>
</feature>
<evidence type="ECO:0008006" key="7">
    <source>
        <dbReference type="Google" id="ProtNLM"/>
    </source>
</evidence>
<evidence type="ECO:0000256" key="2">
    <source>
        <dbReference type="ARBA" id="ARBA00022737"/>
    </source>
</evidence>
<comment type="caution">
    <text evidence="5">The sequence shown here is derived from an EMBL/GenBank/DDBJ whole genome shotgun (WGS) entry which is preliminary data.</text>
</comment>
<accession>A0A8T2Q895</accession>
<evidence type="ECO:0000256" key="1">
    <source>
        <dbReference type="ARBA" id="ARBA00022574"/>
    </source>
</evidence>
<feature type="repeat" description="WD" evidence="3">
    <location>
        <begin position="340"/>
        <end position="381"/>
    </location>
</feature>
<protein>
    <recommendedName>
        <fullName evidence="7">Sperm-associated antigen 16 protein</fullName>
    </recommendedName>
</protein>
<evidence type="ECO:0000256" key="4">
    <source>
        <dbReference type="SAM" id="MobiDB-lite"/>
    </source>
</evidence>
<dbReference type="Gene3D" id="2.130.10.10">
    <property type="entry name" value="YVTN repeat-like/Quinoprotein amine dehydrogenase"/>
    <property type="match status" value="2"/>
</dbReference>
<gene>
    <name evidence="5" type="ORF">KP509_37G040900</name>
</gene>
<proteinExistence type="predicted"/>
<feature type="compositionally biased region" description="Acidic residues" evidence="4">
    <location>
        <begin position="23"/>
        <end position="32"/>
    </location>
</feature>
<dbReference type="PRINTS" id="PR00320">
    <property type="entry name" value="GPROTEINBRPT"/>
</dbReference>
<evidence type="ECO:0000313" key="6">
    <source>
        <dbReference type="Proteomes" id="UP000825935"/>
    </source>
</evidence>
<dbReference type="InterPro" id="IPR050995">
    <property type="entry name" value="WD-F-box_domain-protein"/>
</dbReference>
<sequence>MELSGDELQVDYTYEEEVHIPSDSEEDDAQSEDLDATIKSLQKLSHLLDKEKITKVSEDQKGDTKKPEVIDDFFRNFLVRMGCTKTLNVFETEWFELKKSGKLLDSKSGHLPDEYTRSLHLQEVLQDLQQQLQQANYLAQCRQEMLDKLRKERNIHRMHHRRIAQEKNKLIVDVKRLQKHFGQYEPIIRELKKKYEAEVRKKALVILERDKLKEQVSAFAQYANSDDGSLSYFSSKSDVTDKDSRQSKTGLKDTRESNLRERHSRLDPLSIKMSSPSACHQPALDPPLIQGFSLQKTFKGHAMPISNVVIHPKKPVVVTASDDATWKMWGLPDGDLIMTGDGHKEWVSGLDFHPRGMQLASSSGDCTVKVWSFEKARCVHTFTDHTQAAWSVAYHETGEVLASASLDHTARIWDLTSPKCRGTLRGHVDSVNCVKWKAGSSVLCTASSDKTVSLWDARTSLCIQTFYGHQMSCNHAIFNPQGSLVASVDAAGIVKLWDIRKISEFSTIDTGPSASNKCAFDRSGTILAIASSDNIIHCFQVNETVLPMVELSGHEDSVQAVVFDPSSKFMVSGSTDCTFRVWG</sequence>
<dbReference type="EMBL" id="CM035442">
    <property type="protein sequence ID" value="KAH7279858.1"/>
    <property type="molecule type" value="Genomic_DNA"/>
</dbReference>
<dbReference type="PANTHER" id="PTHR14604:SF3">
    <property type="entry name" value="SPERM-ASSOCIATED ANTIGEN 16 PROTEIN"/>
    <property type="match status" value="1"/>
</dbReference>
<organism evidence="5 6">
    <name type="scientific">Ceratopteris richardii</name>
    <name type="common">Triangle waterfern</name>
    <dbReference type="NCBI Taxonomy" id="49495"/>
    <lineage>
        <taxon>Eukaryota</taxon>
        <taxon>Viridiplantae</taxon>
        <taxon>Streptophyta</taxon>
        <taxon>Embryophyta</taxon>
        <taxon>Tracheophyta</taxon>
        <taxon>Polypodiopsida</taxon>
        <taxon>Polypodiidae</taxon>
        <taxon>Polypodiales</taxon>
        <taxon>Pteridineae</taxon>
        <taxon>Pteridaceae</taxon>
        <taxon>Parkerioideae</taxon>
        <taxon>Ceratopteris</taxon>
    </lineage>
</organism>
<dbReference type="PROSITE" id="PS50082">
    <property type="entry name" value="WD_REPEATS_2"/>
    <property type="match status" value="6"/>
</dbReference>
<dbReference type="InterPro" id="IPR036322">
    <property type="entry name" value="WD40_repeat_dom_sf"/>
</dbReference>
<dbReference type="OrthoDB" id="538223at2759"/>